<accession>A0A7X5XWI1</accession>
<evidence type="ECO:0000313" key="2">
    <source>
        <dbReference type="EMBL" id="NJB96238.1"/>
    </source>
</evidence>
<organism evidence="2 3">
    <name type="scientific">Sphingomonas trueperi</name>
    <dbReference type="NCBI Taxonomy" id="53317"/>
    <lineage>
        <taxon>Bacteria</taxon>
        <taxon>Pseudomonadati</taxon>
        <taxon>Pseudomonadota</taxon>
        <taxon>Alphaproteobacteria</taxon>
        <taxon>Sphingomonadales</taxon>
        <taxon>Sphingomonadaceae</taxon>
        <taxon>Sphingomonas</taxon>
    </lineage>
</organism>
<feature type="domain" description="Peptidase C51" evidence="1">
    <location>
        <begin position="324"/>
        <end position="451"/>
    </location>
</feature>
<sequence>MQEIIDSPYNVGDYAARLFQEGVRTVIRYYNIKNSSTFLSKCLTAAEYGKLVAAGLDVAVVFQQRGGAGGAIEDFGSGKGARDAKRALELAGTIGQPKGSAIYFAVDHDFARPAELVRIEQYFQEIHAALNGDFRVGVYGSGAVCAHLKAKELASLFWLPASMGWTGSRAFLASQQWTLFQKFQDLRAPFGNFDYDGNLANPAFADFGQFGAASAAPGRRPADSVAVFEVAARSGLRVRGGAGEQFDVLRSLPLGALVHGLGTEADWVQVDVNGDGVADGYMARQFLKPLSGGLPLPTPSAAPTTPYAVAQAELALGVKETPGRQDNPRIVLYHGSTKGGEASDETAWCSSFVNYCVEKAGMKGTDSKWARSWHDSGWGHDVTSSPQPGDIVVWSRKSPSVDGGHVGFFVGHDGKDRIRVLGGNQGNRVGITSYPADGTVGQTRYKLLSIRR</sequence>
<dbReference type="EMBL" id="JAATJB010000001">
    <property type="protein sequence ID" value="NJB96238.1"/>
    <property type="molecule type" value="Genomic_DNA"/>
</dbReference>
<dbReference type="InterPro" id="IPR017853">
    <property type="entry name" value="GH"/>
</dbReference>
<comment type="caution">
    <text evidence="2">The sequence shown here is derived from an EMBL/GenBank/DDBJ whole genome shotgun (WGS) entry which is preliminary data.</text>
</comment>
<dbReference type="InterPro" id="IPR038765">
    <property type="entry name" value="Papain-like_cys_pep_sf"/>
</dbReference>
<dbReference type="AlphaFoldDB" id="A0A7X5XWI1"/>
<dbReference type="Gene3D" id="3.90.1720.10">
    <property type="entry name" value="endopeptidase domain like (from Nostoc punctiforme)"/>
    <property type="match status" value="1"/>
</dbReference>
<dbReference type="PROSITE" id="PS50911">
    <property type="entry name" value="CHAP"/>
    <property type="match status" value="1"/>
</dbReference>
<dbReference type="RefSeq" id="WP_164542617.1">
    <property type="nucleotide sequence ID" value="NZ_BAAADY010000001.1"/>
</dbReference>
<dbReference type="SUPFAM" id="SSF51445">
    <property type="entry name" value="(Trans)glycosidases"/>
    <property type="match status" value="1"/>
</dbReference>
<dbReference type="InterPro" id="IPR007921">
    <property type="entry name" value="CHAP_dom"/>
</dbReference>
<evidence type="ECO:0000313" key="3">
    <source>
        <dbReference type="Proteomes" id="UP000531251"/>
    </source>
</evidence>
<protein>
    <submittedName>
        <fullName evidence="2">Uncharacterized protein (TIGR02594 family)</fullName>
    </submittedName>
</protein>
<reference evidence="2 3" key="1">
    <citation type="submission" date="2020-03" db="EMBL/GenBank/DDBJ databases">
        <title>Genomic Encyclopedia of Type Strains, Phase IV (KMG-IV): sequencing the most valuable type-strain genomes for metagenomic binning, comparative biology and taxonomic classification.</title>
        <authorList>
            <person name="Goeker M."/>
        </authorList>
    </citation>
    <scope>NUCLEOTIDE SEQUENCE [LARGE SCALE GENOMIC DNA]</scope>
    <source>
        <strain evidence="2 3">DSM 7225</strain>
    </source>
</reference>
<dbReference type="NCBIfam" id="TIGR02594">
    <property type="entry name" value="TIGR02594 family protein"/>
    <property type="match status" value="1"/>
</dbReference>
<proteinExistence type="predicted"/>
<dbReference type="Proteomes" id="UP000531251">
    <property type="component" value="Unassembled WGS sequence"/>
</dbReference>
<dbReference type="InterPro" id="IPR015020">
    <property type="entry name" value="Rv2525c-like_Glyco_Hydro-like"/>
</dbReference>
<dbReference type="Gene3D" id="3.20.20.80">
    <property type="entry name" value="Glycosidases"/>
    <property type="match status" value="1"/>
</dbReference>
<keyword evidence="3" id="KW-1185">Reference proteome</keyword>
<dbReference type="Pfam" id="PF05257">
    <property type="entry name" value="CHAP"/>
    <property type="match status" value="1"/>
</dbReference>
<dbReference type="SUPFAM" id="SSF54001">
    <property type="entry name" value="Cysteine proteinases"/>
    <property type="match status" value="1"/>
</dbReference>
<dbReference type="InterPro" id="IPR013423">
    <property type="entry name" value="CHP02594"/>
</dbReference>
<dbReference type="Pfam" id="PF08924">
    <property type="entry name" value="Rv2525c_GlyHyd-like"/>
    <property type="match status" value="1"/>
</dbReference>
<name>A0A7X5XWI1_9SPHN</name>
<gene>
    <name evidence="2" type="ORF">GGR89_000530</name>
</gene>
<dbReference type="Gene3D" id="2.30.30.40">
    <property type="entry name" value="SH3 Domains"/>
    <property type="match status" value="1"/>
</dbReference>
<evidence type="ECO:0000259" key="1">
    <source>
        <dbReference type="PROSITE" id="PS50911"/>
    </source>
</evidence>